<organism evidence="4">
    <name type="scientific">Anopheles sinensis</name>
    <name type="common">Mosquito</name>
    <dbReference type="NCBI Taxonomy" id="74873"/>
    <lineage>
        <taxon>Eukaryota</taxon>
        <taxon>Metazoa</taxon>
        <taxon>Ecdysozoa</taxon>
        <taxon>Arthropoda</taxon>
        <taxon>Hexapoda</taxon>
        <taxon>Insecta</taxon>
        <taxon>Pterygota</taxon>
        <taxon>Neoptera</taxon>
        <taxon>Endopterygota</taxon>
        <taxon>Diptera</taxon>
        <taxon>Nematocera</taxon>
        <taxon>Culicoidea</taxon>
        <taxon>Culicidae</taxon>
        <taxon>Anophelinae</taxon>
        <taxon>Anopheles</taxon>
    </lineage>
</organism>
<accession>A0A084WNZ2</accession>
<evidence type="ECO:0000313" key="5">
    <source>
        <dbReference type="EnsemblMetazoa" id="ASIC020142-PA"/>
    </source>
</evidence>
<dbReference type="VEuPathDB" id="VectorBase:ASIC020142"/>
<feature type="region of interest" description="Disordered" evidence="2">
    <location>
        <begin position="69"/>
        <end position="112"/>
    </location>
</feature>
<dbReference type="EnsemblMetazoa" id="ASIC020142-RA">
    <property type="protein sequence ID" value="ASIC020142-PA"/>
    <property type="gene ID" value="ASIC020142"/>
</dbReference>
<keyword evidence="1" id="KW-0106">Calcium</keyword>
<evidence type="ECO:0000259" key="3">
    <source>
        <dbReference type="PROSITE" id="PS50222"/>
    </source>
</evidence>
<keyword evidence="6" id="KW-1185">Reference proteome</keyword>
<dbReference type="PROSITE" id="PS50222">
    <property type="entry name" value="EF_HAND_2"/>
    <property type="match status" value="1"/>
</dbReference>
<dbReference type="InterPro" id="IPR018247">
    <property type="entry name" value="EF_Hand_1_Ca_BS"/>
</dbReference>
<dbReference type="OrthoDB" id="191686at2759"/>
<dbReference type="AlphaFoldDB" id="A0A084WNZ2"/>
<sequence length="112" mass="12211">MTDIVTAIYELMGARDDGGTDEVNIKSKVDTIFQKMDTNGDGVITIEEFLDCCRKDQLISSSMGKLHSLPDYVLERRGSDDGRDSEGDTPDRKGDSNSNGNSNESSLQTASK</sequence>
<reference evidence="4 6" key="1">
    <citation type="journal article" date="2014" name="BMC Genomics">
        <title>Genome sequence of Anopheles sinensis provides insight into genetics basis of mosquito competence for malaria parasites.</title>
        <authorList>
            <person name="Zhou D."/>
            <person name="Zhang D."/>
            <person name="Ding G."/>
            <person name="Shi L."/>
            <person name="Hou Q."/>
            <person name="Ye Y."/>
            <person name="Xu Y."/>
            <person name="Zhou H."/>
            <person name="Xiong C."/>
            <person name="Li S."/>
            <person name="Yu J."/>
            <person name="Hong S."/>
            <person name="Yu X."/>
            <person name="Zou P."/>
            <person name="Chen C."/>
            <person name="Chang X."/>
            <person name="Wang W."/>
            <person name="Lv Y."/>
            <person name="Sun Y."/>
            <person name="Ma L."/>
            <person name="Shen B."/>
            <person name="Zhu C."/>
        </authorList>
    </citation>
    <scope>NUCLEOTIDE SEQUENCE [LARGE SCALE GENOMIC DNA]</scope>
</reference>
<name>A0A084WNZ2_ANOSI</name>
<feature type="domain" description="EF-hand" evidence="3">
    <location>
        <begin position="24"/>
        <end position="59"/>
    </location>
</feature>
<protein>
    <submittedName>
        <fullName evidence="4">AGAP004258-PB-like protein</fullName>
    </submittedName>
</protein>
<dbReference type="SMART" id="SM00054">
    <property type="entry name" value="EFh"/>
    <property type="match status" value="1"/>
</dbReference>
<dbReference type="Gene3D" id="1.10.238.10">
    <property type="entry name" value="EF-hand"/>
    <property type="match status" value="1"/>
</dbReference>
<dbReference type="Proteomes" id="UP000030765">
    <property type="component" value="Unassembled WGS sequence"/>
</dbReference>
<dbReference type="EMBL" id="ATLV01024790">
    <property type="status" value="NOT_ANNOTATED_CDS"/>
    <property type="molecule type" value="Genomic_DNA"/>
</dbReference>
<dbReference type="PROSITE" id="PS00018">
    <property type="entry name" value="EF_HAND_1"/>
    <property type="match status" value="1"/>
</dbReference>
<dbReference type="GO" id="GO:0005509">
    <property type="term" value="F:calcium ion binding"/>
    <property type="evidence" value="ECO:0007669"/>
    <property type="project" value="InterPro"/>
</dbReference>
<dbReference type="InterPro" id="IPR011992">
    <property type="entry name" value="EF-hand-dom_pair"/>
</dbReference>
<evidence type="ECO:0000313" key="6">
    <source>
        <dbReference type="Proteomes" id="UP000030765"/>
    </source>
</evidence>
<proteinExistence type="predicted"/>
<dbReference type="SUPFAM" id="SSF47473">
    <property type="entry name" value="EF-hand"/>
    <property type="match status" value="1"/>
</dbReference>
<evidence type="ECO:0000313" key="4">
    <source>
        <dbReference type="EMBL" id="KFB51936.1"/>
    </source>
</evidence>
<dbReference type="InterPro" id="IPR002048">
    <property type="entry name" value="EF_hand_dom"/>
</dbReference>
<reference evidence="5" key="2">
    <citation type="submission" date="2020-05" db="UniProtKB">
        <authorList>
            <consortium name="EnsemblMetazoa"/>
        </authorList>
    </citation>
    <scope>IDENTIFICATION</scope>
</reference>
<evidence type="ECO:0000256" key="1">
    <source>
        <dbReference type="ARBA" id="ARBA00022837"/>
    </source>
</evidence>
<feature type="compositionally biased region" description="Basic and acidic residues" evidence="2">
    <location>
        <begin position="73"/>
        <end position="95"/>
    </location>
</feature>
<dbReference type="EMBL" id="KE525361">
    <property type="protein sequence ID" value="KFB51936.1"/>
    <property type="molecule type" value="Genomic_DNA"/>
</dbReference>
<gene>
    <name evidence="4" type="ORF">ZHAS_00020142</name>
</gene>
<dbReference type="STRING" id="74873.A0A084WNZ2"/>
<feature type="compositionally biased region" description="Low complexity" evidence="2">
    <location>
        <begin position="96"/>
        <end position="106"/>
    </location>
</feature>
<dbReference type="Pfam" id="PF00036">
    <property type="entry name" value="EF-hand_1"/>
    <property type="match status" value="1"/>
</dbReference>
<evidence type="ECO:0000256" key="2">
    <source>
        <dbReference type="SAM" id="MobiDB-lite"/>
    </source>
</evidence>